<dbReference type="AlphaFoldDB" id="A0A4U7AKP0"/>
<evidence type="ECO:0000256" key="1">
    <source>
        <dbReference type="SAM" id="MobiDB-lite"/>
    </source>
</evidence>
<dbReference type="PROSITE" id="PS52006">
    <property type="entry name" value="GH64"/>
    <property type="match status" value="1"/>
</dbReference>
<dbReference type="Proteomes" id="UP000308133">
    <property type="component" value="Unassembled WGS sequence"/>
</dbReference>
<dbReference type="Gene3D" id="2.60.110.10">
    <property type="entry name" value="Thaumatin"/>
    <property type="match status" value="1"/>
</dbReference>
<keyword evidence="2" id="KW-0732">Signal</keyword>
<sequence length="499" mass="51824">MTILPWLFLTVFALFTTVYGAPFPIIARQTDSSGALKITFTNNAGGSYKAWITGLADGGTLVMVNSDNTWIYPQPNQAIPSTAAIPVDKGVIVPGYLQSARIFVAASDLNFTVGTSGLNEPSPGTTGDTDWGFVEFTSQPSKVWANIAYVDFVGLPLGLAAGSEAAQGAVSGAVDQICSTLKAQEAKDQTPWGSLCVPESGVKRVLSPTQGSGFDTYWDDYIEEVWKTYSTKPLNIDTQGNGKVSCQVSGDELTCNGGDNRGYPKPKSADVWGCHTRTFERRADDSAVHLAVIPRLCAAFHRGTLLIDGGDSQPVDQKLFYSDTSKAMNWYCKAVKEAESDGRGYCFPYDDVHLDGQETAGVVTSASTADGLTITIGGTKGTGGGSGGGGGGGQAASPGSTDTSGTTGTTGTTGVTGAADTTGNTATTATVGTAGTTGTLMEQDTPPDTTTSAPTTTSSPAAPQANEAKARRECPRTRRRRRRAVVAGRDGQSIPPVSV</sequence>
<feature type="region of interest" description="Disordered" evidence="1">
    <location>
        <begin position="383"/>
        <end position="499"/>
    </location>
</feature>
<feature type="chain" id="PRO_5020772666" description="GH64 domain-containing protein" evidence="2">
    <location>
        <begin position="21"/>
        <end position="499"/>
    </location>
</feature>
<protein>
    <recommendedName>
        <fullName evidence="3">GH64 domain-containing protein</fullName>
    </recommendedName>
</protein>
<evidence type="ECO:0000313" key="4">
    <source>
        <dbReference type="EMBL" id="TKX18259.1"/>
    </source>
</evidence>
<accession>A0A4U7AKP0</accession>
<dbReference type="Gene3D" id="3.30.920.50">
    <property type="entry name" value="Beta-1,3-glucanase, C-terminal domain"/>
    <property type="match status" value="1"/>
</dbReference>
<evidence type="ECO:0000313" key="5">
    <source>
        <dbReference type="Proteomes" id="UP000308133"/>
    </source>
</evidence>
<evidence type="ECO:0000256" key="2">
    <source>
        <dbReference type="SAM" id="SignalP"/>
    </source>
</evidence>
<proteinExistence type="predicted"/>
<feature type="compositionally biased region" description="Low complexity" evidence="1">
    <location>
        <begin position="399"/>
        <end position="463"/>
    </location>
</feature>
<feature type="compositionally biased region" description="Gly residues" evidence="1">
    <location>
        <begin position="383"/>
        <end position="394"/>
    </location>
</feature>
<dbReference type="EMBL" id="PTQR01000129">
    <property type="protein sequence ID" value="TKX18259.1"/>
    <property type="molecule type" value="Genomic_DNA"/>
</dbReference>
<feature type="signal peptide" evidence="2">
    <location>
        <begin position="1"/>
        <end position="20"/>
    </location>
</feature>
<organism evidence="4 5">
    <name type="scientific">Elsinoe australis</name>
    <dbReference type="NCBI Taxonomy" id="40998"/>
    <lineage>
        <taxon>Eukaryota</taxon>
        <taxon>Fungi</taxon>
        <taxon>Dikarya</taxon>
        <taxon>Ascomycota</taxon>
        <taxon>Pezizomycotina</taxon>
        <taxon>Dothideomycetes</taxon>
        <taxon>Dothideomycetidae</taxon>
        <taxon>Myriangiales</taxon>
        <taxon>Elsinoaceae</taxon>
        <taxon>Elsinoe</taxon>
    </lineage>
</organism>
<feature type="domain" description="GH64" evidence="3">
    <location>
        <begin position="33"/>
        <end position="368"/>
    </location>
</feature>
<dbReference type="PANTHER" id="PTHR38165:SF1">
    <property type="entry name" value="GLUCANASE B"/>
    <property type="match status" value="1"/>
</dbReference>
<evidence type="ECO:0000259" key="3">
    <source>
        <dbReference type="PROSITE" id="PS52006"/>
    </source>
</evidence>
<gene>
    <name evidence="4" type="ORF">C1H76_9527</name>
</gene>
<dbReference type="Pfam" id="PF16483">
    <property type="entry name" value="Glyco_hydro_64"/>
    <property type="match status" value="1"/>
</dbReference>
<comment type="caution">
    <text evidence="4">The sequence shown here is derived from an EMBL/GenBank/DDBJ whole genome shotgun (WGS) entry which is preliminary data.</text>
</comment>
<dbReference type="InterPro" id="IPR042517">
    <property type="entry name" value="Glyco_hydro_64_N_2"/>
</dbReference>
<name>A0A4U7AKP0_9PEZI</name>
<reference evidence="4 5" key="1">
    <citation type="submission" date="2018-02" db="EMBL/GenBank/DDBJ databases">
        <title>Draft genome sequences of Elsinoe sp., causing black scab on jojoba.</title>
        <authorList>
            <person name="Stodart B."/>
            <person name="Jeffress S."/>
            <person name="Ash G."/>
            <person name="Arun Chinnappa K."/>
        </authorList>
    </citation>
    <scope>NUCLEOTIDE SEQUENCE [LARGE SCALE GENOMIC DNA]</scope>
    <source>
        <strain evidence="4 5">Hillstone_2</strain>
    </source>
</reference>
<dbReference type="InterPro" id="IPR032477">
    <property type="entry name" value="Glyco_hydro_64"/>
</dbReference>
<dbReference type="InterPro" id="IPR037176">
    <property type="entry name" value="Osmotin/thaumatin-like_sf"/>
</dbReference>
<dbReference type="InterPro" id="IPR037398">
    <property type="entry name" value="Glyco_hydro_64_fam"/>
</dbReference>
<dbReference type="PANTHER" id="PTHR38165">
    <property type="match status" value="1"/>
</dbReference>